<dbReference type="Proteomes" id="UP001211065">
    <property type="component" value="Unassembled WGS sequence"/>
</dbReference>
<dbReference type="Pfam" id="PF00808">
    <property type="entry name" value="CBFD_NFYB_HMF"/>
    <property type="match status" value="1"/>
</dbReference>
<feature type="compositionally biased region" description="Acidic residues" evidence="3">
    <location>
        <begin position="116"/>
        <end position="141"/>
    </location>
</feature>
<evidence type="ECO:0000259" key="4">
    <source>
        <dbReference type="Pfam" id="PF00808"/>
    </source>
</evidence>
<proteinExistence type="predicted"/>
<gene>
    <name evidence="5" type="ORF">HK099_004504</name>
</gene>
<accession>A0AAD5UAQ3</accession>
<dbReference type="GO" id="GO:0005634">
    <property type="term" value="C:nucleus"/>
    <property type="evidence" value="ECO:0007669"/>
    <property type="project" value="UniProtKB-SubCell"/>
</dbReference>
<sequence>MTNPVPFPLARIKKIMREDKDCVVIAADSLAYVSLAAEQFLEMFIQSAHNLSKADQRKTVFYKDLANCVKQSDQFEFLEDILPKTIPYNEALEKKNEIQTSYYDTTKAAEVVDSKNEDDEKEDQDNFSEDNIEEDNLMEED</sequence>
<comment type="subcellular location">
    <subcellularLocation>
        <location evidence="1">Nucleus</location>
    </subcellularLocation>
</comment>
<dbReference type="InterPro" id="IPR003958">
    <property type="entry name" value="CBFA_NFYB_domain"/>
</dbReference>
<organism evidence="5 6">
    <name type="scientific">Clydaea vesicula</name>
    <dbReference type="NCBI Taxonomy" id="447962"/>
    <lineage>
        <taxon>Eukaryota</taxon>
        <taxon>Fungi</taxon>
        <taxon>Fungi incertae sedis</taxon>
        <taxon>Chytridiomycota</taxon>
        <taxon>Chytridiomycota incertae sedis</taxon>
        <taxon>Chytridiomycetes</taxon>
        <taxon>Lobulomycetales</taxon>
        <taxon>Lobulomycetaceae</taxon>
        <taxon>Clydaea</taxon>
    </lineage>
</organism>
<dbReference type="CDD" id="cd23645">
    <property type="entry name" value="HFD_Dpb3-like"/>
    <property type="match status" value="1"/>
</dbReference>
<evidence type="ECO:0000313" key="5">
    <source>
        <dbReference type="EMBL" id="KAJ3226624.1"/>
    </source>
</evidence>
<dbReference type="InterPro" id="IPR050568">
    <property type="entry name" value="Transcr_DNA_Rep_Reg"/>
</dbReference>
<dbReference type="EMBL" id="JADGJW010000032">
    <property type="protein sequence ID" value="KAJ3226624.1"/>
    <property type="molecule type" value="Genomic_DNA"/>
</dbReference>
<name>A0AAD5UAQ3_9FUNG</name>
<feature type="region of interest" description="Disordered" evidence="3">
    <location>
        <begin position="109"/>
        <end position="141"/>
    </location>
</feature>
<dbReference type="SUPFAM" id="SSF47113">
    <property type="entry name" value="Histone-fold"/>
    <property type="match status" value="1"/>
</dbReference>
<evidence type="ECO:0000256" key="1">
    <source>
        <dbReference type="ARBA" id="ARBA00004123"/>
    </source>
</evidence>
<evidence type="ECO:0000256" key="3">
    <source>
        <dbReference type="SAM" id="MobiDB-lite"/>
    </source>
</evidence>
<keyword evidence="2" id="KW-0539">Nucleus</keyword>
<reference evidence="5" key="1">
    <citation type="submission" date="2020-05" db="EMBL/GenBank/DDBJ databases">
        <title>Phylogenomic resolution of chytrid fungi.</title>
        <authorList>
            <person name="Stajich J.E."/>
            <person name="Amses K."/>
            <person name="Simmons R."/>
            <person name="Seto K."/>
            <person name="Myers J."/>
            <person name="Bonds A."/>
            <person name="Quandt C.A."/>
            <person name="Barry K."/>
            <person name="Liu P."/>
            <person name="Grigoriev I."/>
            <person name="Longcore J.E."/>
            <person name="James T.Y."/>
        </authorList>
    </citation>
    <scope>NUCLEOTIDE SEQUENCE</scope>
    <source>
        <strain evidence="5">JEL0476</strain>
    </source>
</reference>
<protein>
    <recommendedName>
        <fullName evidence="4">Transcription factor CBF/NF-Y/archaeal histone domain-containing protein</fullName>
    </recommendedName>
</protein>
<dbReference type="Gene3D" id="1.10.20.10">
    <property type="entry name" value="Histone, subunit A"/>
    <property type="match status" value="1"/>
</dbReference>
<dbReference type="PANTHER" id="PTHR10252">
    <property type="entry name" value="HISTONE-LIKE TRANSCRIPTION FACTOR CCAAT-RELATED"/>
    <property type="match status" value="1"/>
</dbReference>
<dbReference type="AlphaFoldDB" id="A0AAD5UAQ3"/>
<evidence type="ECO:0000313" key="6">
    <source>
        <dbReference type="Proteomes" id="UP001211065"/>
    </source>
</evidence>
<dbReference type="PANTHER" id="PTHR10252:SF54">
    <property type="entry name" value="CHROMATIN ACCESSIBILITY COMPLEX PROTEIN 1"/>
    <property type="match status" value="1"/>
</dbReference>
<comment type="caution">
    <text evidence="5">The sequence shown here is derived from an EMBL/GenBank/DDBJ whole genome shotgun (WGS) entry which is preliminary data.</text>
</comment>
<evidence type="ECO:0000256" key="2">
    <source>
        <dbReference type="ARBA" id="ARBA00023242"/>
    </source>
</evidence>
<dbReference type="GO" id="GO:0046982">
    <property type="term" value="F:protein heterodimerization activity"/>
    <property type="evidence" value="ECO:0007669"/>
    <property type="project" value="InterPro"/>
</dbReference>
<keyword evidence="6" id="KW-1185">Reference proteome</keyword>
<feature type="domain" description="Transcription factor CBF/NF-Y/archaeal histone" evidence="4">
    <location>
        <begin position="7"/>
        <end position="69"/>
    </location>
</feature>
<dbReference type="InterPro" id="IPR009072">
    <property type="entry name" value="Histone-fold"/>
</dbReference>